<comment type="caution">
    <text evidence="1">The sequence shown here is derived from an EMBL/GenBank/DDBJ whole genome shotgun (WGS) entry which is preliminary data.</text>
</comment>
<accession>A0ACC7VCH0</accession>
<protein>
    <submittedName>
        <fullName evidence="1">DUF692 family protein</fullName>
    </submittedName>
</protein>
<evidence type="ECO:0000313" key="1">
    <source>
        <dbReference type="EMBL" id="MYL51854.1"/>
    </source>
</evidence>
<dbReference type="Proteomes" id="UP000466692">
    <property type="component" value="Unassembled WGS sequence"/>
</dbReference>
<gene>
    <name evidence="1" type="ORF">GLW08_00740</name>
</gene>
<evidence type="ECO:0000313" key="2">
    <source>
        <dbReference type="Proteomes" id="UP000466692"/>
    </source>
</evidence>
<sequence length="268" mass="31133">MMIKLACNYSAELLNLLHQEKVTVDWIKLSRWDVYTKEVQFARKVRPVLLHTLPNAAQSNLEEMDWDDINNAIQECSSPHIAIHLSGRHNYWPNHPATIEAIKQRLHNGILYCKGKLDVNLLIENVPYDSRSEVYKCVSDPSFIYSLCEDTGVELLLDLAHLRVAAYHRNESPYDYLDQLPLHRIREIHVCGPEYDPENGLQDRHLEMAEEDYQLLAFTLTKTSPDFVTLEYGGTGKKMEWRSDQDTLERQLQRLSDIVNSQFKHDGI</sequence>
<dbReference type="EMBL" id="WMEU01000001">
    <property type="protein sequence ID" value="MYL51854.1"/>
    <property type="molecule type" value="Genomic_DNA"/>
</dbReference>
<keyword evidence="2" id="KW-1185">Reference proteome</keyword>
<reference evidence="1" key="1">
    <citation type="submission" date="2019-11" db="EMBL/GenBank/DDBJ databases">
        <title>Genome sequences of 17 halophilic strains isolated from different environments.</title>
        <authorList>
            <person name="Furrow R.E."/>
        </authorList>
    </citation>
    <scope>NUCLEOTIDE SEQUENCE</scope>
    <source>
        <strain evidence="1">22510_22_Filter</strain>
    </source>
</reference>
<organism evidence="1 2">
    <name type="scientific">Pontibacillus yanchengensis</name>
    <dbReference type="NCBI Taxonomy" id="462910"/>
    <lineage>
        <taxon>Bacteria</taxon>
        <taxon>Bacillati</taxon>
        <taxon>Bacillota</taxon>
        <taxon>Bacilli</taxon>
        <taxon>Bacillales</taxon>
        <taxon>Bacillaceae</taxon>
        <taxon>Pontibacillus</taxon>
    </lineage>
</organism>
<proteinExistence type="predicted"/>
<name>A0ACC7VCH0_9BACI</name>